<evidence type="ECO:0000256" key="3">
    <source>
        <dbReference type="ARBA" id="ARBA00022806"/>
    </source>
</evidence>
<feature type="domain" description="Helicase C-terminal" evidence="7">
    <location>
        <begin position="225"/>
        <end position="373"/>
    </location>
</feature>
<name>A0A363NKA0_9SPHI</name>
<evidence type="ECO:0000259" key="7">
    <source>
        <dbReference type="PROSITE" id="PS51194"/>
    </source>
</evidence>
<dbReference type="OrthoDB" id="9762011at2"/>
<gene>
    <name evidence="8" type="ORF">DCO56_27775</name>
</gene>
<dbReference type="SUPFAM" id="SSF52540">
    <property type="entry name" value="P-loop containing nucleoside triphosphate hydrolases"/>
    <property type="match status" value="1"/>
</dbReference>
<dbReference type="GO" id="GO:0003676">
    <property type="term" value="F:nucleic acid binding"/>
    <property type="evidence" value="ECO:0007669"/>
    <property type="project" value="InterPro"/>
</dbReference>
<evidence type="ECO:0000259" key="6">
    <source>
        <dbReference type="PROSITE" id="PS51192"/>
    </source>
</evidence>
<keyword evidence="4" id="KW-0067">ATP-binding</keyword>
<dbReference type="InterPro" id="IPR027417">
    <property type="entry name" value="P-loop_NTPase"/>
</dbReference>
<dbReference type="InterPro" id="IPR011545">
    <property type="entry name" value="DEAD/DEAH_box_helicase_dom"/>
</dbReference>
<dbReference type="SMART" id="SM00490">
    <property type="entry name" value="HELICc"/>
    <property type="match status" value="1"/>
</dbReference>
<dbReference type="PROSITE" id="PS51192">
    <property type="entry name" value="HELICASE_ATP_BIND_1"/>
    <property type="match status" value="1"/>
</dbReference>
<evidence type="ECO:0000256" key="5">
    <source>
        <dbReference type="ARBA" id="ARBA00038437"/>
    </source>
</evidence>
<dbReference type="PROSITE" id="PS51194">
    <property type="entry name" value="HELICASE_CTER"/>
    <property type="match status" value="1"/>
</dbReference>
<dbReference type="Gene3D" id="3.40.50.300">
    <property type="entry name" value="P-loop containing nucleotide triphosphate hydrolases"/>
    <property type="match status" value="2"/>
</dbReference>
<comment type="caution">
    <text evidence="8">The sequence shown here is derived from an EMBL/GenBank/DDBJ whole genome shotgun (WGS) entry which is preliminary data.</text>
</comment>
<dbReference type="AlphaFoldDB" id="A0A363NKA0"/>
<dbReference type="InterPro" id="IPR050079">
    <property type="entry name" value="DEAD_box_RNA_helicase"/>
</dbReference>
<dbReference type="SMART" id="SM00487">
    <property type="entry name" value="DEXDc"/>
    <property type="match status" value="1"/>
</dbReference>
<evidence type="ECO:0000313" key="9">
    <source>
        <dbReference type="Proteomes" id="UP000250831"/>
    </source>
</evidence>
<evidence type="ECO:0000256" key="4">
    <source>
        <dbReference type="ARBA" id="ARBA00022840"/>
    </source>
</evidence>
<dbReference type="Pfam" id="PF00271">
    <property type="entry name" value="Helicase_C"/>
    <property type="match status" value="1"/>
</dbReference>
<keyword evidence="2" id="KW-0378">Hydrolase</keyword>
<dbReference type="GO" id="GO:0005829">
    <property type="term" value="C:cytosol"/>
    <property type="evidence" value="ECO:0007669"/>
    <property type="project" value="TreeGrafter"/>
</dbReference>
<dbReference type="GO" id="GO:0016787">
    <property type="term" value="F:hydrolase activity"/>
    <property type="evidence" value="ECO:0007669"/>
    <property type="project" value="UniProtKB-KW"/>
</dbReference>
<dbReference type="PANTHER" id="PTHR47959:SF1">
    <property type="entry name" value="ATP-DEPENDENT RNA HELICASE DBPA"/>
    <property type="match status" value="1"/>
</dbReference>
<dbReference type="RefSeq" id="WP_108636944.1">
    <property type="nucleotide sequence ID" value="NZ_QCXX01000011.1"/>
</dbReference>
<dbReference type="Pfam" id="PF00270">
    <property type="entry name" value="DEAD"/>
    <property type="match status" value="1"/>
</dbReference>
<keyword evidence="1" id="KW-0547">Nucleotide-binding</keyword>
<accession>A0A363NKA0</accession>
<keyword evidence="9" id="KW-1185">Reference proteome</keyword>
<evidence type="ECO:0000313" key="8">
    <source>
        <dbReference type="EMBL" id="PUV21248.1"/>
    </source>
</evidence>
<dbReference type="InterPro" id="IPR044742">
    <property type="entry name" value="DEAD/DEAH_RhlB"/>
</dbReference>
<keyword evidence="3 8" id="KW-0347">Helicase</keyword>
<feature type="domain" description="Helicase ATP-binding" evidence="6">
    <location>
        <begin position="32"/>
        <end position="203"/>
    </location>
</feature>
<evidence type="ECO:0000256" key="1">
    <source>
        <dbReference type="ARBA" id="ARBA00022741"/>
    </source>
</evidence>
<reference evidence="8 9" key="1">
    <citation type="submission" date="2018-04" db="EMBL/GenBank/DDBJ databases">
        <title>Sphingobacterium sp. M46 Genome.</title>
        <authorList>
            <person name="Cheng J."/>
            <person name="Li Y."/>
        </authorList>
    </citation>
    <scope>NUCLEOTIDE SEQUENCE [LARGE SCALE GENOMIC DNA]</scope>
    <source>
        <strain evidence="8 9">M46</strain>
    </source>
</reference>
<dbReference type="InterPro" id="IPR014001">
    <property type="entry name" value="Helicase_ATP-bd"/>
</dbReference>
<sequence length="396" mass="44963">MNFSTLQLNKFLFSNLEKQKLSVLTAVQEQVIPALLDGKDCLAIAPTGTGKTEAFAIPLVQHLLEKDQKEHASVLILLPTRELCIQTKDRIAKLIEGTSLNIACFYGGGTYESQLAAYPKAQLILATPGRLLDFLEQQLIDLKAINTLVIDEFDQLLDLGFALEINKIMLALPTERQSIFVSATRTAEMDKIIHKRLKNPIEIVVENQLKKGKIHEYVLYVDKNDKKNLIRYLLEDRIKSQVLIFTRTVHAVERIEADLQRNGVSALALYGDKSQQQREDIVSKFRNKENRVLIATDLLARGMDFPNLEAIINYEVPDSPETYTHRIGRTGRSQADGIAITLCDAEDNQKWIKLQLALNKQIQIDDQHPFLLSWEKMLSSSQSNTRKGQSKSRKRR</sequence>
<dbReference type="CDD" id="cd00268">
    <property type="entry name" value="DEADc"/>
    <property type="match status" value="1"/>
</dbReference>
<dbReference type="CDD" id="cd18787">
    <property type="entry name" value="SF2_C_DEAD"/>
    <property type="match status" value="1"/>
</dbReference>
<dbReference type="Proteomes" id="UP000250831">
    <property type="component" value="Unassembled WGS sequence"/>
</dbReference>
<evidence type="ECO:0000256" key="2">
    <source>
        <dbReference type="ARBA" id="ARBA00022801"/>
    </source>
</evidence>
<dbReference type="GO" id="GO:0005524">
    <property type="term" value="F:ATP binding"/>
    <property type="evidence" value="ECO:0007669"/>
    <property type="project" value="UniProtKB-KW"/>
</dbReference>
<dbReference type="InterPro" id="IPR001650">
    <property type="entry name" value="Helicase_C-like"/>
</dbReference>
<dbReference type="EMBL" id="QCXX01000011">
    <property type="protein sequence ID" value="PUV21248.1"/>
    <property type="molecule type" value="Genomic_DNA"/>
</dbReference>
<proteinExistence type="inferred from homology"/>
<protein>
    <submittedName>
        <fullName evidence="8">ATP-dependent helicase</fullName>
    </submittedName>
</protein>
<dbReference type="GO" id="GO:0003724">
    <property type="term" value="F:RNA helicase activity"/>
    <property type="evidence" value="ECO:0007669"/>
    <property type="project" value="TreeGrafter"/>
</dbReference>
<comment type="similarity">
    <text evidence="5">Belongs to the DEAD box helicase family.</text>
</comment>
<dbReference type="PANTHER" id="PTHR47959">
    <property type="entry name" value="ATP-DEPENDENT RNA HELICASE RHLE-RELATED"/>
    <property type="match status" value="1"/>
</dbReference>
<organism evidence="8 9">
    <name type="scientific">Sphingobacterium athyrii</name>
    <dbReference type="NCBI Taxonomy" id="2152717"/>
    <lineage>
        <taxon>Bacteria</taxon>
        <taxon>Pseudomonadati</taxon>
        <taxon>Bacteroidota</taxon>
        <taxon>Sphingobacteriia</taxon>
        <taxon>Sphingobacteriales</taxon>
        <taxon>Sphingobacteriaceae</taxon>
        <taxon>Sphingobacterium</taxon>
    </lineage>
</organism>